<keyword evidence="1" id="KW-1133">Transmembrane helix</keyword>
<keyword evidence="3" id="KW-1185">Reference proteome</keyword>
<keyword evidence="1" id="KW-0812">Transmembrane</keyword>
<dbReference type="AlphaFoldDB" id="A0A4Q1CLF7"/>
<keyword evidence="1" id="KW-0472">Membrane</keyword>
<feature type="transmembrane region" description="Helical" evidence="1">
    <location>
        <begin position="86"/>
        <end position="110"/>
    </location>
</feature>
<dbReference type="EMBL" id="SDHW01000001">
    <property type="protein sequence ID" value="RXK61847.1"/>
    <property type="molecule type" value="Genomic_DNA"/>
</dbReference>
<evidence type="ECO:0000313" key="2">
    <source>
        <dbReference type="EMBL" id="RXK61847.1"/>
    </source>
</evidence>
<protein>
    <submittedName>
        <fullName evidence="2">Uncharacterized protein</fullName>
    </submittedName>
</protein>
<reference evidence="2 3" key="1">
    <citation type="submission" date="2019-01" db="EMBL/GenBank/DDBJ databases">
        <title>Lacibacter sp. strain TTM-7.</title>
        <authorList>
            <person name="Chen W.-M."/>
        </authorList>
    </citation>
    <scope>NUCLEOTIDE SEQUENCE [LARGE SCALE GENOMIC DNA]</scope>
    <source>
        <strain evidence="2 3">TTM-7</strain>
    </source>
</reference>
<dbReference type="OrthoDB" id="965650at2"/>
<name>A0A4Q1CLF7_9BACT</name>
<evidence type="ECO:0000313" key="3">
    <source>
        <dbReference type="Proteomes" id="UP000290204"/>
    </source>
</evidence>
<evidence type="ECO:0000256" key="1">
    <source>
        <dbReference type="SAM" id="Phobius"/>
    </source>
</evidence>
<organism evidence="2 3">
    <name type="scientific">Lacibacter luteus</name>
    <dbReference type="NCBI Taxonomy" id="2508719"/>
    <lineage>
        <taxon>Bacteria</taxon>
        <taxon>Pseudomonadati</taxon>
        <taxon>Bacteroidota</taxon>
        <taxon>Chitinophagia</taxon>
        <taxon>Chitinophagales</taxon>
        <taxon>Chitinophagaceae</taxon>
        <taxon>Lacibacter</taxon>
    </lineage>
</organism>
<comment type="caution">
    <text evidence="2">The sequence shown here is derived from an EMBL/GenBank/DDBJ whole genome shotgun (WGS) entry which is preliminary data.</text>
</comment>
<feature type="transmembrane region" description="Helical" evidence="1">
    <location>
        <begin position="42"/>
        <end position="65"/>
    </location>
</feature>
<gene>
    <name evidence="2" type="ORF">ESA94_02190</name>
</gene>
<dbReference type="RefSeq" id="WP_129129219.1">
    <property type="nucleotide sequence ID" value="NZ_SDHW01000001.1"/>
</dbReference>
<accession>A0A4Q1CLF7</accession>
<sequence length="118" mass="12847">MKFLVAFILTALLSYAAGFYLPWWSIAIVAFIVAAAVPQKPWKAFVSAFLALFVLWVGLALYIDMENQHILSMKIAELLFKSHSHALIMSVTGLVAALVAGFAALSGAYLRVDKKSAV</sequence>
<dbReference type="Proteomes" id="UP000290204">
    <property type="component" value="Unassembled WGS sequence"/>
</dbReference>
<proteinExistence type="predicted"/>